<sequence>MAVTKRSVSLDDSVAARVERAARTDGMSFSAWLSAAAERALLLREGLQGVKEWEAKVGQLTTAELAAGDALLDRLLGDPVAKTA</sequence>
<dbReference type="AlphaFoldDB" id="A0A936N8D6"/>
<dbReference type="Proteomes" id="UP000727993">
    <property type="component" value="Unassembled WGS sequence"/>
</dbReference>
<name>A0A936N8D6_9ACTN</name>
<dbReference type="SUPFAM" id="SSF47598">
    <property type="entry name" value="Ribbon-helix-helix"/>
    <property type="match status" value="1"/>
</dbReference>
<protein>
    <recommendedName>
        <fullName evidence="3">CopG family transcriptional regulator</fullName>
    </recommendedName>
</protein>
<dbReference type="EMBL" id="JADJZA010000001">
    <property type="protein sequence ID" value="MBK9295505.1"/>
    <property type="molecule type" value="Genomic_DNA"/>
</dbReference>
<evidence type="ECO:0000313" key="1">
    <source>
        <dbReference type="EMBL" id="MBK9295505.1"/>
    </source>
</evidence>
<gene>
    <name evidence="1" type="ORF">IPN02_01240</name>
</gene>
<dbReference type="InterPro" id="IPR010985">
    <property type="entry name" value="Ribbon_hlx_hlx"/>
</dbReference>
<accession>A0A936N8D6</accession>
<evidence type="ECO:0000313" key="2">
    <source>
        <dbReference type="Proteomes" id="UP000727993"/>
    </source>
</evidence>
<organism evidence="1 2">
    <name type="scientific">Candidatus Neomicrothrix subdominans</name>
    <dbReference type="NCBI Taxonomy" id="2954438"/>
    <lineage>
        <taxon>Bacteria</taxon>
        <taxon>Bacillati</taxon>
        <taxon>Actinomycetota</taxon>
        <taxon>Acidimicrobiia</taxon>
        <taxon>Acidimicrobiales</taxon>
        <taxon>Microthrixaceae</taxon>
        <taxon>Candidatus Neomicrothrix</taxon>
    </lineage>
</organism>
<evidence type="ECO:0008006" key="3">
    <source>
        <dbReference type="Google" id="ProtNLM"/>
    </source>
</evidence>
<dbReference type="GO" id="GO:0006355">
    <property type="term" value="P:regulation of DNA-templated transcription"/>
    <property type="evidence" value="ECO:0007669"/>
    <property type="project" value="InterPro"/>
</dbReference>
<comment type="caution">
    <text evidence="1">The sequence shown here is derived from an EMBL/GenBank/DDBJ whole genome shotgun (WGS) entry which is preliminary data.</text>
</comment>
<proteinExistence type="predicted"/>
<reference evidence="1 2" key="1">
    <citation type="submission" date="2020-10" db="EMBL/GenBank/DDBJ databases">
        <title>Connecting structure to function with the recovery of over 1000 high-quality activated sludge metagenome-assembled genomes encoding full-length rRNA genes using long-read sequencing.</title>
        <authorList>
            <person name="Singleton C.M."/>
            <person name="Petriglieri F."/>
            <person name="Kristensen J.M."/>
            <person name="Kirkegaard R.H."/>
            <person name="Michaelsen T.Y."/>
            <person name="Andersen M.H."/>
            <person name="Karst S.M."/>
            <person name="Dueholm M.S."/>
            <person name="Nielsen P.H."/>
            <person name="Albertsen M."/>
        </authorList>
    </citation>
    <scope>NUCLEOTIDE SEQUENCE [LARGE SCALE GENOMIC DNA]</scope>
    <source>
        <strain evidence="1">Lyne_18-Q3-R50-59_MAXAC.006</strain>
    </source>
</reference>